<feature type="compositionally biased region" description="Polar residues" evidence="2">
    <location>
        <begin position="178"/>
        <end position="194"/>
    </location>
</feature>
<keyword evidence="1" id="KW-0862">Zinc</keyword>
<dbReference type="InterPro" id="IPR001969">
    <property type="entry name" value="Aspartic_peptidase_AS"/>
</dbReference>
<dbReference type="PANTHER" id="PTHR37984">
    <property type="entry name" value="PROTEIN CBG26694"/>
    <property type="match status" value="1"/>
</dbReference>
<comment type="caution">
    <text evidence="4">The sequence shown here is derived from an EMBL/GenBank/DDBJ whole genome shotgun (WGS) entry which is preliminary data.</text>
</comment>
<dbReference type="PROSITE" id="PS00141">
    <property type="entry name" value="ASP_PROTEASE"/>
    <property type="match status" value="1"/>
</dbReference>
<dbReference type="SMART" id="SM00343">
    <property type="entry name" value="ZnF_C2HC"/>
    <property type="match status" value="2"/>
</dbReference>
<dbReference type="InterPro" id="IPR036875">
    <property type="entry name" value="Znf_CCHC_sf"/>
</dbReference>
<accession>A0A9Q0YBV3</accession>
<organism evidence="4 5">
    <name type="scientific">Holothuria leucospilota</name>
    <name type="common">Black long sea cucumber</name>
    <name type="synonym">Mertensiothuria leucospilota</name>
    <dbReference type="NCBI Taxonomy" id="206669"/>
    <lineage>
        <taxon>Eukaryota</taxon>
        <taxon>Metazoa</taxon>
        <taxon>Echinodermata</taxon>
        <taxon>Eleutherozoa</taxon>
        <taxon>Echinozoa</taxon>
        <taxon>Holothuroidea</taxon>
        <taxon>Aspidochirotacea</taxon>
        <taxon>Aspidochirotida</taxon>
        <taxon>Holothuriidae</taxon>
        <taxon>Holothuria</taxon>
    </lineage>
</organism>
<dbReference type="PANTHER" id="PTHR37984:SF11">
    <property type="entry name" value="INTEGRASE CATALYTIC DOMAIN-CONTAINING PROTEIN"/>
    <property type="match status" value="1"/>
</dbReference>
<keyword evidence="5" id="KW-1185">Reference proteome</keyword>
<reference evidence="4" key="1">
    <citation type="submission" date="2021-10" db="EMBL/GenBank/DDBJ databases">
        <title>Tropical sea cucumber genome reveals ecological adaptation and Cuvierian tubules defense mechanism.</title>
        <authorList>
            <person name="Chen T."/>
        </authorList>
    </citation>
    <scope>NUCLEOTIDE SEQUENCE</scope>
    <source>
        <strain evidence="4">Nanhai2018</strain>
        <tissue evidence="4">Muscle</tissue>
    </source>
</reference>
<protein>
    <recommendedName>
        <fullName evidence="3">CCHC-type domain-containing protein</fullName>
    </recommendedName>
</protein>
<proteinExistence type="predicted"/>
<dbReference type="Proteomes" id="UP001152320">
    <property type="component" value="Unassembled WGS sequence"/>
</dbReference>
<evidence type="ECO:0000256" key="2">
    <source>
        <dbReference type="SAM" id="MobiDB-lite"/>
    </source>
</evidence>
<dbReference type="GO" id="GO:0006508">
    <property type="term" value="P:proteolysis"/>
    <property type="evidence" value="ECO:0007669"/>
    <property type="project" value="InterPro"/>
</dbReference>
<evidence type="ECO:0000256" key="1">
    <source>
        <dbReference type="PROSITE-ProRule" id="PRU00047"/>
    </source>
</evidence>
<dbReference type="PROSITE" id="PS50158">
    <property type="entry name" value="ZF_CCHC"/>
    <property type="match status" value="1"/>
</dbReference>
<dbReference type="GO" id="GO:0004190">
    <property type="term" value="F:aspartic-type endopeptidase activity"/>
    <property type="evidence" value="ECO:0007669"/>
    <property type="project" value="InterPro"/>
</dbReference>
<dbReference type="Gene3D" id="4.10.60.10">
    <property type="entry name" value="Zinc finger, CCHC-type"/>
    <property type="match status" value="1"/>
</dbReference>
<dbReference type="AlphaFoldDB" id="A0A9Q0YBV3"/>
<gene>
    <name evidence="4" type="ORF">HOLleu_43458</name>
</gene>
<dbReference type="EMBL" id="JAIZAY010000318">
    <property type="protein sequence ID" value="KAJ8018510.1"/>
    <property type="molecule type" value="Genomic_DNA"/>
</dbReference>
<feature type="region of interest" description="Disordered" evidence="2">
    <location>
        <begin position="77"/>
        <end position="118"/>
    </location>
</feature>
<keyword evidence="1" id="KW-0863">Zinc-finger</keyword>
<feature type="region of interest" description="Disordered" evidence="2">
    <location>
        <begin position="161"/>
        <end position="194"/>
    </location>
</feature>
<dbReference type="InterPro" id="IPR001878">
    <property type="entry name" value="Znf_CCHC"/>
</dbReference>
<dbReference type="OrthoDB" id="10068942at2759"/>
<evidence type="ECO:0000313" key="4">
    <source>
        <dbReference type="EMBL" id="KAJ8018510.1"/>
    </source>
</evidence>
<evidence type="ECO:0000313" key="5">
    <source>
        <dbReference type="Proteomes" id="UP001152320"/>
    </source>
</evidence>
<keyword evidence="1" id="KW-0479">Metal-binding</keyword>
<dbReference type="InterPro" id="IPR050951">
    <property type="entry name" value="Retrovirus_Pol_polyprotein"/>
</dbReference>
<dbReference type="GO" id="GO:0008270">
    <property type="term" value="F:zinc ion binding"/>
    <property type="evidence" value="ECO:0007669"/>
    <property type="project" value="UniProtKB-KW"/>
</dbReference>
<dbReference type="SUPFAM" id="SSF57756">
    <property type="entry name" value="Retrovirus zinc finger-like domains"/>
    <property type="match status" value="1"/>
</dbReference>
<sequence length="302" mass="33060">MRQTEAESTDQFVARLTRQAANCDFQTTKNDQIRDQLIDKCKSSELRRKLLGKGTALDLKTAQEIARSMEAVSIQLQHMEKSSSNASNTSTESGNVSRVSTRPSSTSNPGKSKTSRKGNCYHCGRDGHFAKDKDCPARDKQCKKCGLIGHFAICCKTKPRNGKSGKGNVDRHKLHASRGNSTSGTNPRSSSETVSYVEPSSISISNTASGYAFVVEEKRNPVKSGILDIVAGGVNLSVMIDSGASCNIIDMDTWTQLKESKIQCKSEKVNKTVYPYGKSDPLDIIGKFSSDVYCREHQSRKC</sequence>
<evidence type="ECO:0000259" key="3">
    <source>
        <dbReference type="PROSITE" id="PS50158"/>
    </source>
</evidence>
<dbReference type="GO" id="GO:0003676">
    <property type="term" value="F:nucleic acid binding"/>
    <property type="evidence" value="ECO:0007669"/>
    <property type="project" value="InterPro"/>
</dbReference>
<feature type="compositionally biased region" description="Low complexity" evidence="2">
    <location>
        <begin position="82"/>
        <end position="109"/>
    </location>
</feature>
<feature type="domain" description="CCHC-type" evidence="3">
    <location>
        <begin position="120"/>
        <end position="132"/>
    </location>
</feature>
<name>A0A9Q0YBV3_HOLLE</name>